<dbReference type="RefSeq" id="WP_307427516.1">
    <property type="nucleotide sequence ID" value="NZ_JAUSVK010000001.1"/>
</dbReference>
<dbReference type="Gene3D" id="3.10.450.530">
    <property type="entry name" value="Ribonuclease toxin, BrnT, of type II toxin-antitoxin system"/>
    <property type="match status" value="1"/>
</dbReference>
<protein>
    <submittedName>
        <fullName evidence="1">Uncharacterized DUF497 family protein</fullName>
    </submittedName>
</protein>
<dbReference type="Proteomes" id="UP001237448">
    <property type="component" value="Unassembled WGS sequence"/>
</dbReference>
<accession>A0ABU0FFH7</accession>
<dbReference type="InterPro" id="IPR038573">
    <property type="entry name" value="BrnT_sf"/>
</dbReference>
<comment type="caution">
    <text evidence="1">The sequence shown here is derived from an EMBL/GenBank/DDBJ whole genome shotgun (WGS) entry which is preliminary data.</text>
</comment>
<keyword evidence="2" id="KW-1185">Reference proteome</keyword>
<name>A0ABU0FFH7_9HYPH</name>
<evidence type="ECO:0000313" key="2">
    <source>
        <dbReference type="Proteomes" id="UP001237448"/>
    </source>
</evidence>
<reference evidence="1 2" key="1">
    <citation type="submission" date="2023-07" db="EMBL/GenBank/DDBJ databases">
        <title>Genomic Encyclopedia of Type Strains, Phase IV (KMG-IV): sequencing the most valuable type-strain genomes for metagenomic binning, comparative biology and taxonomic classification.</title>
        <authorList>
            <person name="Goeker M."/>
        </authorList>
    </citation>
    <scope>NUCLEOTIDE SEQUENCE [LARGE SCALE GENOMIC DNA]</scope>
    <source>
        <strain evidence="1 2">DSM 5896</strain>
    </source>
</reference>
<dbReference type="Pfam" id="PF04365">
    <property type="entry name" value="BrnT_toxin"/>
    <property type="match status" value="1"/>
</dbReference>
<dbReference type="EMBL" id="JAUSVK010000001">
    <property type="protein sequence ID" value="MDQ0392894.1"/>
    <property type="molecule type" value="Genomic_DNA"/>
</dbReference>
<organism evidence="1 2">
    <name type="scientific">Labrys monachus</name>
    <dbReference type="NCBI Taxonomy" id="217067"/>
    <lineage>
        <taxon>Bacteria</taxon>
        <taxon>Pseudomonadati</taxon>
        <taxon>Pseudomonadota</taxon>
        <taxon>Alphaproteobacteria</taxon>
        <taxon>Hyphomicrobiales</taxon>
        <taxon>Xanthobacteraceae</taxon>
        <taxon>Labrys</taxon>
    </lineage>
</organism>
<proteinExistence type="predicted"/>
<dbReference type="InterPro" id="IPR007460">
    <property type="entry name" value="BrnT_toxin"/>
</dbReference>
<sequence>MPSFDPQKDLLNQRNHGISLSAAEHFDWETALIEEDRDEAYGEYRGRAIGCIGDRLFVYVYTTRGDEERAISLRHATRQEIRHYGENI</sequence>
<gene>
    <name evidence="1" type="ORF">J3R73_002686</name>
</gene>
<evidence type="ECO:0000313" key="1">
    <source>
        <dbReference type="EMBL" id="MDQ0392894.1"/>
    </source>
</evidence>